<dbReference type="OMA" id="ANHGINR"/>
<evidence type="ECO:0000256" key="1">
    <source>
        <dbReference type="SAM" id="MobiDB-lite"/>
    </source>
</evidence>
<feature type="compositionally biased region" description="Basic and acidic residues" evidence="1">
    <location>
        <begin position="55"/>
        <end position="77"/>
    </location>
</feature>
<sequence length="276" mass="31010">MPKCGKYRMEKQSLKKAILITIPRGTVPVWHKARGKGQVGLAILLAERSAYKEDLTARAKSDEKETRGSAKCKEKRERRGKLHAQSRGCLRGAYGGLHDAILVQDEPELDLNAKDEGLHVFLQTGMCCRQILMKVYGNDIPTTVKKGVISEIVRKHLQEWQKKVYKRDFAGAMFASPAILRDETVDLLALVGPIQSTEELKKLVGMQWQWWPKYGGELAELSSSLDIPAFKPLLRKPQGEKIKKAVEGDIIMNDLLPLDPDESVAQSLSHRKSPKF</sequence>
<dbReference type="STRING" id="936435.F8PNV0"/>
<protein>
    <submittedName>
        <fullName evidence="2">Uncharacterized protein</fullName>
    </submittedName>
</protein>
<dbReference type="HOGENOM" id="CLU_1008888_0_0_1"/>
<evidence type="ECO:0000313" key="2">
    <source>
        <dbReference type="EMBL" id="EGO01827.1"/>
    </source>
</evidence>
<feature type="region of interest" description="Disordered" evidence="1">
    <location>
        <begin position="55"/>
        <end position="79"/>
    </location>
</feature>
<dbReference type="AlphaFoldDB" id="F8PNV0"/>
<organism evidence="3">
    <name type="scientific">Serpula lacrymans var. lacrymans (strain S7.3)</name>
    <name type="common">Dry rot fungus</name>
    <dbReference type="NCBI Taxonomy" id="936435"/>
    <lineage>
        <taxon>Eukaryota</taxon>
        <taxon>Fungi</taxon>
        <taxon>Dikarya</taxon>
        <taxon>Basidiomycota</taxon>
        <taxon>Agaricomycotina</taxon>
        <taxon>Agaricomycetes</taxon>
        <taxon>Agaricomycetidae</taxon>
        <taxon>Boletales</taxon>
        <taxon>Coniophorineae</taxon>
        <taxon>Serpulaceae</taxon>
        <taxon>Serpula</taxon>
    </lineage>
</organism>
<dbReference type="Proteomes" id="UP000008063">
    <property type="component" value="Unassembled WGS sequence"/>
</dbReference>
<evidence type="ECO:0000313" key="3">
    <source>
        <dbReference type="Proteomes" id="UP000008063"/>
    </source>
</evidence>
<keyword evidence="3" id="KW-1185">Reference proteome</keyword>
<gene>
    <name evidence="2" type="ORF">SERLA73DRAFT_150908</name>
</gene>
<proteinExistence type="predicted"/>
<dbReference type="EMBL" id="GL945477">
    <property type="protein sequence ID" value="EGO01827.1"/>
    <property type="molecule type" value="Genomic_DNA"/>
</dbReference>
<name>F8PNV0_SERL3</name>
<accession>F8PNV0</accession>
<reference evidence="3" key="1">
    <citation type="journal article" date="2011" name="Science">
        <title>The plant cell wall-decomposing machinery underlies the functional diversity of forest fungi.</title>
        <authorList>
            <person name="Eastwood D.C."/>
            <person name="Floudas D."/>
            <person name="Binder M."/>
            <person name="Majcherczyk A."/>
            <person name="Schneider P."/>
            <person name="Aerts A."/>
            <person name="Asiegbu F.O."/>
            <person name="Baker S.E."/>
            <person name="Barry K."/>
            <person name="Bendiksby M."/>
            <person name="Blumentritt M."/>
            <person name="Coutinho P.M."/>
            <person name="Cullen D."/>
            <person name="de Vries R.P."/>
            <person name="Gathman A."/>
            <person name="Goodell B."/>
            <person name="Henrissat B."/>
            <person name="Ihrmark K."/>
            <person name="Kauserud H."/>
            <person name="Kohler A."/>
            <person name="LaButti K."/>
            <person name="Lapidus A."/>
            <person name="Lavin J.L."/>
            <person name="Lee Y.-H."/>
            <person name="Lindquist E."/>
            <person name="Lilly W."/>
            <person name="Lucas S."/>
            <person name="Morin E."/>
            <person name="Murat C."/>
            <person name="Oguiza J.A."/>
            <person name="Park J."/>
            <person name="Pisabarro A.G."/>
            <person name="Riley R."/>
            <person name="Rosling A."/>
            <person name="Salamov A."/>
            <person name="Schmidt O."/>
            <person name="Schmutz J."/>
            <person name="Skrede I."/>
            <person name="Stenlid J."/>
            <person name="Wiebenga A."/>
            <person name="Xie X."/>
            <person name="Kuees U."/>
            <person name="Hibbett D.S."/>
            <person name="Hoffmeister D."/>
            <person name="Hoegberg N."/>
            <person name="Martin F."/>
            <person name="Grigoriev I.V."/>
            <person name="Watkinson S.C."/>
        </authorList>
    </citation>
    <scope>NUCLEOTIDE SEQUENCE [LARGE SCALE GENOMIC DNA]</scope>
    <source>
        <strain evidence="3">strain S7.3</strain>
    </source>
</reference>
<dbReference type="InParanoid" id="F8PNV0"/>